<evidence type="ECO:0000313" key="2">
    <source>
        <dbReference type="Proteomes" id="UP001060215"/>
    </source>
</evidence>
<sequence length="131" mass="14700">MLFFENQREKENSVGKQINFQCRCSFLEIRDDTKNEFYVENLTEEYVTSYEDITQILIKGLSSRKVGATSIHSESSQSHIVFTCVIESCCKGVLFLAAGFSVCAADLVHLGVYQLCALAEFQVESTSDFGL</sequence>
<gene>
    <name evidence="1" type="ORF">LOK49_LG07G03400</name>
</gene>
<comment type="caution">
    <text evidence="1">The sequence shown here is derived from an EMBL/GenBank/DDBJ whole genome shotgun (WGS) entry which is preliminary data.</text>
</comment>
<dbReference type="Proteomes" id="UP001060215">
    <property type="component" value="Chromosome 7"/>
</dbReference>
<reference evidence="1 2" key="1">
    <citation type="journal article" date="2022" name="Plant J.">
        <title>Chromosome-level genome of Camellia lanceoleosa provides a valuable resource for understanding genome evolution and self-incompatibility.</title>
        <authorList>
            <person name="Gong W."/>
            <person name="Xiao S."/>
            <person name="Wang L."/>
            <person name="Liao Z."/>
            <person name="Chang Y."/>
            <person name="Mo W."/>
            <person name="Hu G."/>
            <person name="Li W."/>
            <person name="Zhao G."/>
            <person name="Zhu H."/>
            <person name="Hu X."/>
            <person name="Ji K."/>
            <person name="Xiang X."/>
            <person name="Song Q."/>
            <person name="Yuan D."/>
            <person name="Jin S."/>
            <person name="Zhang L."/>
        </authorList>
    </citation>
    <scope>NUCLEOTIDE SEQUENCE [LARGE SCALE GENOMIC DNA]</scope>
    <source>
        <strain evidence="1">SQ_2022a</strain>
    </source>
</reference>
<name>A0ACC0H4A4_9ERIC</name>
<proteinExistence type="predicted"/>
<keyword evidence="2" id="KW-1185">Reference proteome</keyword>
<dbReference type="EMBL" id="CM045764">
    <property type="protein sequence ID" value="KAI8007572.1"/>
    <property type="molecule type" value="Genomic_DNA"/>
</dbReference>
<protein>
    <submittedName>
        <fullName evidence="1">Kinesin-like protein KIN-12F</fullName>
    </submittedName>
</protein>
<evidence type="ECO:0000313" key="1">
    <source>
        <dbReference type="EMBL" id="KAI8007572.1"/>
    </source>
</evidence>
<accession>A0ACC0H4A4</accession>
<organism evidence="1 2">
    <name type="scientific">Camellia lanceoleosa</name>
    <dbReference type="NCBI Taxonomy" id="1840588"/>
    <lineage>
        <taxon>Eukaryota</taxon>
        <taxon>Viridiplantae</taxon>
        <taxon>Streptophyta</taxon>
        <taxon>Embryophyta</taxon>
        <taxon>Tracheophyta</taxon>
        <taxon>Spermatophyta</taxon>
        <taxon>Magnoliopsida</taxon>
        <taxon>eudicotyledons</taxon>
        <taxon>Gunneridae</taxon>
        <taxon>Pentapetalae</taxon>
        <taxon>asterids</taxon>
        <taxon>Ericales</taxon>
        <taxon>Theaceae</taxon>
        <taxon>Camellia</taxon>
    </lineage>
</organism>